<dbReference type="SMART" id="SM01402">
    <property type="entry name" value="Ribosomal_S27"/>
    <property type="match status" value="1"/>
</dbReference>
<proteinExistence type="predicted"/>
<keyword evidence="1" id="KW-0862">Zinc</keyword>
<dbReference type="GO" id="GO:0006412">
    <property type="term" value="P:translation"/>
    <property type="evidence" value="ECO:0007669"/>
    <property type="project" value="InterPro"/>
</dbReference>
<evidence type="ECO:0000259" key="4">
    <source>
        <dbReference type="SMART" id="SM01402"/>
    </source>
</evidence>
<protein>
    <submittedName>
        <fullName evidence="5">Ribosomal protein S27AE</fullName>
    </submittedName>
</protein>
<name>A0A075GS37_9EURY</name>
<feature type="domain" description="Small ribosomal subunit protein eS31" evidence="4">
    <location>
        <begin position="4"/>
        <end position="46"/>
    </location>
</feature>
<dbReference type="Gene3D" id="6.20.50.180">
    <property type="match status" value="1"/>
</dbReference>
<dbReference type="InterPro" id="IPR011332">
    <property type="entry name" value="Ribosomal_zn-bd"/>
</dbReference>
<evidence type="ECO:0000313" key="5">
    <source>
        <dbReference type="EMBL" id="AIF05850.1"/>
    </source>
</evidence>
<dbReference type="InterPro" id="IPR002906">
    <property type="entry name" value="Ribosomal_eS31"/>
</dbReference>
<evidence type="ECO:0000256" key="3">
    <source>
        <dbReference type="ARBA" id="ARBA00023274"/>
    </source>
</evidence>
<organism evidence="5">
    <name type="scientific">uncultured marine group II/III euryarchaeote KM3_187_D06</name>
    <dbReference type="NCBI Taxonomy" id="1457952"/>
    <lineage>
        <taxon>Archaea</taxon>
        <taxon>Methanobacteriati</taxon>
        <taxon>Methanobacteriota</taxon>
        <taxon>environmental samples</taxon>
    </lineage>
</organism>
<dbReference type="Pfam" id="PF01599">
    <property type="entry name" value="Ribosomal_S27"/>
    <property type="match status" value="1"/>
</dbReference>
<reference evidence="5" key="1">
    <citation type="journal article" date="2014" name="Genome Biol. Evol.">
        <title>Pangenome evidence for extensive interdomain horizontal transfer affecting lineage core and shell genes in uncultured planktonic thaumarchaeota and euryarchaeota.</title>
        <authorList>
            <person name="Deschamps P."/>
            <person name="Zivanovic Y."/>
            <person name="Moreira D."/>
            <person name="Rodriguez-Valera F."/>
            <person name="Lopez-Garcia P."/>
        </authorList>
    </citation>
    <scope>NUCLEOTIDE SEQUENCE</scope>
</reference>
<dbReference type="GO" id="GO:0003735">
    <property type="term" value="F:structural constituent of ribosome"/>
    <property type="evidence" value="ECO:0007669"/>
    <property type="project" value="InterPro"/>
</dbReference>
<evidence type="ECO:0000256" key="2">
    <source>
        <dbReference type="ARBA" id="ARBA00022980"/>
    </source>
</evidence>
<accession>A0A075GS37</accession>
<dbReference type="AlphaFoldDB" id="A0A075GS37"/>
<evidence type="ECO:0000256" key="1">
    <source>
        <dbReference type="ARBA" id="ARBA00022833"/>
    </source>
</evidence>
<keyword evidence="2 5" id="KW-0689">Ribosomal protein</keyword>
<keyword evidence="3" id="KW-0687">Ribonucleoprotein</keyword>
<sequence>MSNRSSLYTVEDGKLIRKNEHCKICGPGVFLANHSNRSTCGRCGYDAGVSIEPVATEPAAEAPAEVSTEEE</sequence>
<dbReference type="GO" id="GO:1990904">
    <property type="term" value="C:ribonucleoprotein complex"/>
    <property type="evidence" value="ECO:0007669"/>
    <property type="project" value="UniProtKB-KW"/>
</dbReference>
<dbReference type="SUPFAM" id="SSF57829">
    <property type="entry name" value="Zn-binding ribosomal proteins"/>
    <property type="match status" value="1"/>
</dbReference>
<dbReference type="GO" id="GO:0005840">
    <property type="term" value="C:ribosome"/>
    <property type="evidence" value="ECO:0007669"/>
    <property type="project" value="UniProtKB-KW"/>
</dbReference>
<dbReference type="NCBIfam" id="NF001669">
    <property type="entry name" value="PRK00432.1"/>
    <property type="match status" value="1"/>
</dbReference>
<dbReference type="EMBL" id="KF900751">
    <property type="protein sequence ID" value="AIF05850.1"/>
    <property type="molecule type" value="Genomic_DNA"/>
</dbReference>